<gene>
    <name evidence="1" type="ORF">RhiirA5_441700</name>
</gene>
<accession>A0A2N0NFG0</accession>
<dbReference type="AlphaFoldDB" id="A0A2N0NFG0"/>
<proteinExistence type="predicted"/>
<reference evidence="1 2" key="1">
    <citation type="submission" date="2016-04" db="EMBL/GenBank/DDBJ databases">
        <title>Genome analyses suggest a sexual origin of heterokaryosis in a supposedly ancient asexual fungus.</title>
        <authorList>
            <person name="Ropars J."/>
            <person name="Sedzielewska K."/>
            <person name="Noel J."/>
            <person name="Charron P."/>
            <person name="Farinelli L."/>
            <person name="Marton T."/>
            <person name="Kruger M."/>
            <person name="Pelin A."/>
            <person name="Brachmann A."/>
            <person name="Corradi N."/>
        </authorList>
    </citation>
    <scope>NUCLEOTIDE SEQUENCE [LARGE SCALE GENOMIC DNA]</scope>
    <source>
        <strain evidence="1 2">A5</strain>
    </source>
</reference>
<comment type="caution">
    <text evidence="1">The sequence shown here is derived from an EMBL/GenBank/DDBJ whole genome shotgun (WGS) entry which is preliminary data.</text>
</comment>
<protein>
    <submittedName>
        <fullName evidence="1">Uncharacterized protein</fullName>
    </submittedName>
</protein>
<dbReference type="Proteomes" id="UP000232722">
    <property type="component" value="Unassembled WGS sequence"/>
</dbReference>
<sequence length="78" mass="9086">MAYIRSITTQVFHYASGLHGFLLAIDFYESETEQLIIIQYSESVARFLRRFNPIALNMMAADFLLPNRIFPKGWIKKA</sequence>
<evidence type="ECO:0000313" key="1">
    <source>
        <dbReference type="EMBL" id="PKB93305.1"/>
    </source>
</evidence>
<dbReference type="EMBL" id="LLXJ01008403">
    <property type="protein sequence ID" value="PKB93305.1"/>
    <property type="molecule type" value="Genomic_DNA"/>
</dbReference>
<reference evidence="1 2" key="2">
    <citation type="submission" date="2017-09" db="EMBL/GenBank/DDBJ databases">
        <title>Extensive intraspecific genome diversity in a model arbuscular mycorrhizal fungus.</title>
        <authorList>
            <person name="Chen E.C."/>
            <person name="Morin E."/>
            <person name="Beaudet D."/>
            <person name="Noel J."/>
            <person name="Ndikumana S."/>
            <person name="Charron P."/>
            <person name="St-Onge C."/>
            <person name="Giorgi J."/>
            <person name="Grigoriev I.V."/>
            <person name="Roux C."/>
            <person name="Martin F.M."/>
            <person name="Corradi N."/>
        </authorList>
    </citation>
    <scope>NUCLEOTIDE SEQUENCE [LARGE SCALE GENOMIC DNA]</scope>
    <source>
        <strain evidence="1 2">A5</strain>
    </source>
</reference>
<organism evidence="1 2">
    <name type="scientific">Rhizophagus irregularis</name>
    <dbReference type="NCBI Taxonomy" id="588596"/>
    <lineage>
        <taxon>Eukaryota</taxon>
        <taxon>Fungi</taxon>
        <taxon>Fungi incertae sedis</taxon>
        <taxon>Mucoromycota</taxon>
        <taxon>Glomeromycotina</taxon>
        <taxon>Glomeromycetes</taxon>
        <taxon>Glomerales</taxon>
        <taxon>Glomeraceae</taxon>
        <taxon>Rhizophagus</taxon>
    </lineage>
</organism>
<evidence type="ECO:0000313" key="2">
    <source>
        <dbReference type="Proteomes" id="UP000232722"/>
    </source>
</evidence>
<name>A0A2N0NFG0_9GLOM</name>